<dbReference type="Gene3D" id="3.30.450.90">
    <property type="match status" value="1"/>
</dbReference>
<dbReference type="KEGG" id="maq:Maqu_4279"/>
<dbReference type="OrthoDB" id="6189814at2"/>
<dbReference type="HOGENOM" id="CLU_013446_4_0_6"/>
<dbReference type="GO" id="GO:0016887">
    <property type="term" value="F:ATP hydrolysis activity"/>
    <property type="evidence" value="ECO:0007669"/>
    <property type="project" value="InterPro"/>
</dbReference>
<dbReference type="Pfam" id="PF00437">
    <property type="entry name" value="T2SSE"/>
    <property type="match status" value="1"/>
</dbReference>
<evidence type="ECO:0000256" key="1">
    <source>
        <dbReference type="ARBA" id="ARBA00006611"/>
    </source>
</evidence>
<evidence type="ECO:0000259" key="2">
    <source>
        <dbReference type="Pfam" id="PF00437"/>
    </source>
</evidence>
<comment type="similarity">
    <text evidence="1">Belongs to the GSP E family.</text>
</comment>
<sequence>MVQKDSIPLINDEHPFTLEKWNDALIQLYEWGVDDILFQDGEALAVQRKGRIVTVGTRPMDLETVEFVLNGMYKNSAAATLQKGEDHNFTYPVRKDRTTTYRFRVNATASMGMYSSPVGVDITMRTIAQVPPTMVELKVPQELIDLLFPRTGIVIVGGATGSGKTTLLGSVIREILTDPVGRRALTYESPIEFDYRAIPNRTGRIAQSDVYIMLRDYSHATANSLRRHPNDIILGEARDAETIEGAVHNAETGHRVYTTVHVNSVGEMLSRMAGVFPQGERSRALSGLIGSARTLIYQELVPTVDGGRTAIREYLSLDDQMRRTLYATDESRVTKVMTDLVDRYGRPLMRDVEDRYREGVLSKATFERYQAELGGTGTEIVMSDSEQGEVLFGSEVADEAASC</sequence>
<dbReference type="PANTHER" id="PTHR30486">
    <property type="entry name" value="TWITCHING MOTILITY PROTEIN PILT"/>
    <property type="match status" value="1"/>
</dbReference>
<proteinExistence type="inferred from homology"/>
<dbReference type="AlphaFoldDB" id="A1U811"/>
<dbReference type="PANTHER" id="PTHR30486:SF6">
    <property type="entry name" value="TYPE IV PILUS RETRACTATION ATPASE PILT"/>
    <property type="match status" value="1"/>
</dbReference>
<evidence type="ECO:0000313" key="3">
    <source>
        <dbReference type="EMBL" id="ABM21130.1"/>
    </source>
</evidence>
<accession>A1U811</accession>
<dbReference type="SUPFAM" id="SSF52540">
    <property type="entry name" value="P-loop containing nucleoside triphosphate hydrolases"/>
    <property type="match status" value="1"/>
</dbReference>
<name>A1U811_MARN8</name>
<dbReference type="eggNOG" id="COG2805">
    <property type="taxonomic scope" value="Bacteria"/>
</dbReference>
<keyword evidence="3" id="KW-0614">Plasmid</keyword>
<feature type="domain" description="Bacterial type II secretion system protein E" evidence="2">
    <location>
        <begin position="141"/>
        <end position="276"/>
    </location>
</feature>
<protein>
    <submittedName>
        <fullName evidence="3">Type II secretion system protein E</fullName>
    </submittedName>
</protein>
<organism evidence="3 4">
    <name type="scientific">Marinobacter nauticus (strain ATCC 700491 / DSM 11845 / VT8)</name>
    <name type="common">Marinobacter aquaeolei</name>
    <dbReference type="NCBI Taxonomy" id="351348"/>
    <lineage>
        <taxon>Bacteria</taxon>
        <taxon>Pseudomonadati</taxon>
        <taxon>Pseudomonadota</taxon>
        <taxon>Gammaproteobacteria</taxon>
        <taxon>Pseudomonadales</taxon>
        <taxon>Marinobacteraceae</taxon>
        <taxon>Marinobacter</taxon>
    </lineage>
</organism>
<dbReference type="Proteomes" id="UP000000998">
    <property type="component" value="Plasmid pMAQU01"/>
</dbReference>
<evidence type="ECO:0000313" key="4">
    <source>
        <dbReference type="Proteomes" id="UP000000998"/>
    </source>
</evidence>
<dbReference type="InterPro" id="IPR050921">
    <property type="entry name" value="T4SS_GSP_E_ATPase"/>
</dbReference>
<dbReference type="Gene3D" id="3.40.50.300">
    <property type="entry name" value="P-loop containing nucleotide triphosphate hydrolases"/>
    <property type="match status" value="1"/>
</dbReference>
<dbReference type="EMBL" id="CP000515">
    <property type="protein sequence ID" value="ABM21130.1"/>
    <property type="molecule type" value="Genomic_DNA"/>
</dbReference>
<reference evidence="4" key="1">
    <citation type="journal article" date="2011" name="Appl. Environ. Microbiol.">
        <title>Genomic potential of Marinobacter aquaeolei, a biogeochemical 'opportunitroph'.</title>
        <authorList>
            <person name="Singer E."/>
            <person name="Webb E.A."/>
            <person name="Nelson W.C."/>
            <person name="Heidelberg J.F."/>
            <person name="Ivanova N."/>
            <person name="Pati A."/>
            <person name="Edwards K.J."/>
        </authorList>
    </citation>
    <scope>NUCLEOTIDE SEQUENCE [LARGE SCALE GENOMIC DNA]</scope>
    <source>
        <strain evidence="4">ATCC 700491 / DSM 11845 / VT8</strain>
    </source>
</reference>
<gene>
    <name evidence="3" type="ordered locus">Maqu_4279</name>
</gene>
<geneLocation type="plasmid" evidence="3 4">
    <name>pMAQU01</name>
</geneLocation>
<dbReference type="InterPro" id="IPR027417">
    <property type="entry name" value="P-loop_NTPase"/>
</dbReference>
<dbReference type="InterPro" id="IPR001482">
    <property type="entry name" value="T2SS/T4SS_dom"/>
</dbReference>